<reference evidence="3 4" key="1">
    <citation type="submission" date="2020-08" db="EMBL/GenBank/DDBJ databases">
        <title>Genomic Encyclopedia of Type Strains, Phase IV (KMG-IV): sequencing the most valuable type-strain genomes for metagenomic binning, comparative biology and taxonomic classification.</title>
        <authorList>
            <person name="Goeker M."/>
        </authorList>
    </citation>
    <scope>NUCLEOTIDE SEQUENCE [LARGE SCALE GENOMIC DNA]</scope>
    <source>
        <strain evidence="3 4">DSM 22071</strain>
    </source>
</reference>
<dbReference type="InterPro" id="IPR037465">
    <property type="entry name" value="YlxR"/>
</dbReference>
<dbReference type="Gene3D" id="3.30.1330.30">
    <property type="match status" value="1"/>
</dbReference>
<sequence length="193" mass="21388">MPGPQRTCIACRSSHDKKRLFRLVAAPDGTLVWDLKQKLPGRGTYSCPTLKCVTRSLQAKKLTHHLRQPIEDAATDGKVQELIALCRQNVFNSIKIGIKARKAHSGHTRVCSMLTRGDVQALILASDISASRQHELQQLAEAKQLVPNIFATCRELGELFGVESRSAVALCDQGIAQLFIHQFGLYRTMKEGL</sequence>
<comment type="caution">
    <text evidence="3">The sequence shown here is derived from an EMBL/GenBank/DDBJ whole genome shotgun (WGS) entry which is preliminary data.</text>
</comment>
<dbReference type="SUPFAM" id="SSF55315">
    <property type="entry name" value="L30e-like"/>
    <property type="match status" value="1"/>
</dbReference>
<gene>
    <name evidence="3" type="ORF">HNR37_001913</name>
</gene>
<dbReference type="Pfam" id="PF01248">
    <property type="entry name" value="Ribosomal_L7Ae"/>
    <property type="match status" value="1"/>
</dbReference>
<dbReference type="Proteomes" id="UP000528322">
    <property type="component" value="Unassembled WGS sequence"/>
</dbReference>
<dbReference type="RefSeq" id="WP_183733323.1">
    <property type="nucleotide sequence ID" value="NZ_JACHID010000012.1"/>
</dbReference>
<dbReference type="AlphaFoldDB" id="A0A7W8DHK1"/>
<evidence type="ECO:0000313" key="4">
    <source>
        <dbReference type="Proteomes" id="UP000528322"/>
    </source>
</evidence>
<protein>
    <recommendedName>
        <fullName evidence="5">DUF448 domain-containing protein</fullName>
    </recommendedName>
</protein>
<dbReference type="InterPro" id="IPR004038">
    <property type="entry name" value="Ribosomal_eL8/eL30/eS12/Gad45"/>
</dbReference>
<evidence type="ECO:0000313" key="3">
    <source>
        <dbReference type="EMBL" id="MBB5022575.1"/>
    </source>
</evidence>
<dbReference type="Pfam" id="PF04296">
    <property type="entry name" value="YlxR"/>
    <property type="match status" value="1"/>
</dbReference>
<keyword evidence="4" id="KW-1185">Reference proteome</keyword>
<name>A0A7W8DHK1_9BACT</name>
<dbReference type="InterPro" id="IPR035931">
    <property type="entry name" value="YlxR-like_sf"/>
</dbReference>
<dbReference type="Gene3D" id="3.30.1230.10">
    <property type="entry name" value="YlxR-like"/>
    <property type="match status" value="1"/>
</dbReference>
<evidence type="ECO:0000259" key="1">
    <source>
        <dbReference type="Pfam" id="PF01248"/>
    </source>
</evidence>
<dbReference type="PANTHER" id="PTHR34215">
    <property type="entry name" value="BLL0784 PROTEIN"/>
    <property type="match status" value="1"/>
</dbReference>
<accession>A0A7W8DHK1</accession>
<feature type="domain" description="Ribosomal protein eL8/eL30/eS12/Gadd45" evidence="1">
    <location>
        <begin position="98"/>
        <end position="174"/>
    </location>
</feature>
<proteinExistence type="predicted"/>
<dbReference type="EMBL" id="JACHID010000012">
    <property type="protein sequence ID" value="MBB5022575.1"/>
    <property type="molecule type" value="Genomic_DNA"/>
</dbReference>
<feature type="domain" description="YlxR" evidence="2">
    <location>
        <begin position="6"/>
        <end position="74"/>
    </location>
</feature>
<dbReference type="InterPro" id="IPR029064">
    <property type="entry name" value="Ribosomal_eL30-like_sf"/>
</dbReference>
<dbReference type="InterPro" id="IPR007393">
    <property type="entry name" value="YlxR_dom"/>
</dbReference>
<evidence type="ECO:0008006" key="5">
    <source>
        <dbReference type="Google" id="ProtNLM"/>
    </source>
</evidence>
<dbReference type="PANTHER" id="PTHR34215:SF1">
    <property type="entry name" value="YLXR DOMAIN-CONTAINING PROTEIN"/>
    <property type="match status" value="1"/>
</dbReference>
<organism evidence="3 4">
    <name type="scientific">Desulfurispira natronophila</name>
    <dbReference type="NCBI Taxonomy" id="682562"/>
    <lineage>
        <taxon>Bacteria</taxon>
        <taxon>Pseudomonadati</taxon>
        <taxon>Chrysiogenota</taxon>
        <taxon>Chrysiogenia</taxon>
        <taxon>Chrysiogenales</taxon>
        <taxon>Chrysiogenaceae</taxon>
        <taxon>Desulfurispira</taxon>
    </lineage>
</organism>
<dbReference type="SUPFAM" id="SSF64376">
    <property type="entry name" value="YlxR-like"/>
    <property type="match status" value="1"/>
</dbReference>
<evidence type="ECO:0000259" key="2">
    <source>
        <dbReference type="Pfam" id="PF04296"/>
    </source>
</evidence>